<reference evidence="2 3" key="1">
    <citation type="submission" date="2018-08" db="EMBL/GenBank/DDBJ databases">
        <title>Draft genome sequence of Psychrilyobacter sp. strain SD5 isolated from Black Sea water.</title>
        <authorList>
            <person name="Yadav S."/>
            <person name="Villanueva L."/>
            <person name="Damste J.S.S."/>
        </authorList>
    </citation>
    <scope>NUCLEOTIDE SEQUENCE [LARGE SCALE GENOMIC DNA]</scope>
    <source>
        <strain evidence="2 3">SD5</strain>
    </source>
</reference>
<dbReference type="NCBIfam" id="NF040898">
    <property type="entry name" value="CC_mini_metal"/>
    <property type="match status" value="1"/>
</dbReference>
<dbReference type="PROSITE" id="PS50846">
    <property type="entry name" value="HMA_2"/>
    <property type="match status" value="1"/>
</dbReference>
<dbReference type="InterPro" id="IPR036163">
    <property type="entry name" value="HMA_dom_sf"/>
</dbReference>
<dbReference type="Proteomes" id="UP000263486">
    <property type="component" value="Unassembled WGS sequence"/>
</dbReference>
<accession>A0ABX9KDA9</accession>
<keyword evidence="3" id="KW-1185">Reference proteome</keyword>
<evidence type="ECO:0000259" key="1">
    <source>
        <dbReference type="PROSITE" id="PS50846"/>
    </source>
</evidence>
<evidence type="ECO:0000313" key="3">
    <source>
        <dbReference type="Proteomes" id="UP000263486"/>
    </source>
</evidence>
<dbReference type="SUPFAM" id="SSF55008">
    <property type="entry name" value="HMA, heavy metal-associated domain"/>
    <property type="match status" value="1"/>
</dbReference>
<name>A0ABX9KDA9_9FUSO</name>
<gene>
    <name evidence="2" type="ORF">DYH56_14500</name>
</gene>
<feature type="domain" description="HMA" evidence="1">
    <location>
        <begin position="1"/>
        <end position="63"/>
    </location>
</feature>
<dbReference type="Pfam" id="PF00403">
    <property type="entry name" value="HMA"/>
    <property type="match status" value="1"/>
</dbReference>
<dbReference type="RefSeq" id="WP_114643587.1">
    <property type="nucleotide sequence ID" value="NZ_JAACIO010000015.1"/>
</dbReference>
<evidence type="ECO:0000313" key="2">
    <source>
        <dbReference type="EMBL" id="REI39519.1"/>
    </source>
</evidence>
<protein>
    <submittedName>
        <fullName evidence="2">Heavy-metal-associated domain-containing protein</fullName>
    </submittedName>
</protein>
<dbReference type="EMBL" id="QUAJ01000041">
    <property type="protein sequence ID" value="REI39519.1"/>
    <property type="molecule type" value="Genomic_DNA"/>
</dbReference>
<dbReference type="InterPro" id="IPR006121">
    <property type="entry name" value="HMA_dom"/>
</dbReference>
<dbReference type="Gene3D" id="3.30.70.100">
    <property type="match status" value="1"/>
</dbReference>
<dbReference type="CDD" id="cd00371">
    <property type="entry name" value="HMA"/>
    <property type="match status" value="1"/>
</dbReference>
<comment type="caution">
    <text evidence="2">The sequence shown here is derived from an EMBL/GenBank/DDBJ whole genome shotgun (WGS) entry which is preliminary data.</text>
</comment>
<organism evidence="2 3">
    <name type="scientific">Psychrilyobacter piezotolerans</name>
    <dbReference type="NCBI Taxonomy" id="2293438"/>
    <lineage>
        <taxon>Bacteria</taxon>
        <taxon>Fusobacteriati</taxon>
        <taxon>Fusobacteriota</taxon>
        <taxon>Fusobacteriia</taxon>
        <taxon>Fusobacteriales</taxon>
        <taxon>Fusobacteriaceae</taxon>
        <taxon>Psychrilyobacter</taxon>
    </lineage>
</organism>
<sequence length="116" mass="13261">MRKILIEGMVCSKCTDKIEKKLKSIDGVEDVKVFLEGEEAYVSGDVDEQLLKSAIESEGYKVTSIEQVEGIKHPEERKGFFSRLIKKIEDSNKNTFGEGKLHCCDFDKKEKDKEKK</sequence>
<proteinExistence type="predicted"/>